<dbReference type="Pfam" id="PF13185">
    <property type="entry name" value="GAF_2"/>
    <property type="match status" value="1"/>
</dbReference>
<feature type="region of interest" description="Disordered" evidence="3">
    <location>
        <begin position="1"/>
        <end position="35"/>
    </location>
</feature>
<keyword evidence="1" id="KW-0805">Transcription regulation</keyword>
<feature type="compositionally biased region" description="Basic and acidic residues" evidence="3">
    <location>
        <begin position="1"/>
        <end position="12"/>
    </location>
</feature>
<dbReference type="Proteomes" id="UP000758168">
    <property type="component" value="Unassembled WGS sequence"/>
</dbReference>
<evidence type="ECO:0000259" key="4">
    <source>
        <dbReference type="PROSITE" id="PS50921"/>
    </source>
</evidence>
<keyword evidence="6" id="KW-1185">Reference proteome</keyword>
<feature type="domain" description="ANTAR" evidence="4">
    <location>
        <begin position="193"/>
        <end position="254"/>
    </location>
</feature>
<dbReference type="Gene3D" id="1.10.10.10">
    <property type="entry name" value="Winged helix-like DNA-binding domain superfamily/Winged helix DNA-binding domain"/>
    <property type="match status" value="1"/>
</dbReference>
<dbReference type="SMART" id="SM00065">
    <property type="entry name" value="GAF"/>
    <property type="match status" value="1"/>
</dbReference>
<dbReference type="PROSITE" id="PS50921">
    <property type="entry name" value="ANTAR"/>
    <property type="match status" value="1"/>
</dbReference>
<dbReference type="InterPro" id="IPR003018">
    <property type="entry name" value="GAF"/>
</dbReference>
<evidence type="ECO:0000256" key="1">
    <source>
        <dbReference type="ARBA" id="ARBA00023015"/>
    </source>
</evidence>
<proteinExistence type="predicted"/>
<dbReference type="SMART" id="SM01012">
    <property type="entry name" value="ANTAR"/>
    <property type="match status" value="1"/>
</dbReference>
<organism evidence="5 6">
    <name type="scientific">Microlunatus capsulatus</name>
    <dbReference type="NCBI Taxonomy" id="99117"/>
    <lineage>
        <taxon>Bacteria</taxon>
        <taxon>Bacillati</taxon>
        <taxon>Actinomycetota</taxon>
        <taxon>Actinomycetes</taxon>
        <taxon>Propionibacteriales</taxon>
        <taxon>Propionibacteriaceae</taxon>
        <taxon>Microlunatus</taxon>
    </lineage>
</organism>
<dbReference type="InterPro" id="IPR029016">
    <property type="entry name" value="GAF-like_dom_sf"/>
</dbReference>
<dbReference type="InterPro" id="IPR036388">
    <property type="entry name" value="WH-like_DNA-bd_sf"/>
</dbReference>
<evidence type="ECO:0000313" key="6">
    <source>
        <dbReference type="Proteomes" id="UP000758168"/>
    </source>
</evidence>
<comment type="caution">
    <text evidence="5">The sequence shown here is derived from an EMBL/GenBank/DDBJ whole genome shotgun (WGS) entry which is preliminary data.</text>
</comment>
<dbReference type="EMBL" id="JAGIOB010000001">
    <property type="protein sequence ID" value="MBP2418746.1"/>
    <property type="molecule type" value="Genomic_DNA"/>
</dbReference>
<protein>
    <submittedName>
        <fullName evidence="5">GAF domain-containing protein</fullName>
    </submittedName>
</protein>
<accession>A0ABS4ZCJ0</accession>
<dbReference type="InterPro" id="IPR005561">
    <property type="entry name" value="ANTAR"/>
</dbReference>
<dbReference type="RefSeq" id="WP_210058469.1">
    <property type="nucleotide sequence ID" value="NZ_JAGIOB010000001.1"/>
</dbReference>
<sequence length="294" mass="29598">MHVFDKGAEGERGPTAASALDEDAAAPGSPVPPSPERLAGVLGMLGLAEPTLSGVLEHLVGRARDLVPQADGVVLVVARPHGGREQAVVGPGADAVERLQRDLAEGPAPDAVTSGRVVLSADLAAEPRWPGLAARVGATGVRSALCVPLGVPGEVLGHVGVYAAGPAAFGDRERHLAARWAATAARACAEALGADEERRAGRARLAGADRAALDRAVAVLVDGQGVGPEEALAVLSLMARTEQRDLAAVARAVVDAPADDAGPGGAAAEPGDRRPDVLAWALTARGEPSRRGAT</sequence>
<dbReference type="Pfam" id="PF03861">
    <property type="entry name" value="ANTAR"/>
    <property type="match status" value="1"/>
</dbReference>
<dbReference type="SUPFAM" id="SSF55781">
    <property type="entry name" value="GAF domain-like"/>
    <property type="match status" value="1"/>
</dbReference>
<reference evidence="5 6" key="1">
    <citation type="submission" date="2021-03" db="EMBL/GenBank/DDBJ databases">
        <title>Sequencing the genomes of 1000 actinobacteria strains.</title>
        <authorList>
            <person name="Klenk H.-P."/>
        </authorList>
    </citation>
    <scope>NUCLEOTIDE SEQUENCE [LARGE SCALE GENOMIC DNA]</scope>
    <source>
        <strain evidence="5 6">DSM 12936</strain>
    </source>
</reference>
<dbReference type="Gene3D" id="3.30.450.40">
    <property type="match status" value="1"/>
</dbReference>
<evidence type="ECO:0000256" key="3">
    <source>
        <dbReference type="SAM" id="MobiDB-lite"/>
    </source>
</evidence>
<keyword evidence="2" id="KW-0804">Transcription</keyword>
<evidence type="ECO:0000313" key="5">
    <source>
        <dbReference type="EMBL" id="MBP2418746.1"/>
    </source>
</evidence>
<name>A0ABS4ZCJ0_9ACTN</name>
<evidence type="ECO:0000256" key="2">
    <source>
        <dbReference type="ARBA" id="ARBA00023163"/>
    </source>
</evidence>
<gene>
    <name evidence="5" type="ORF">JOF54_003668</name>
</gene>